<dbReference type="SUPFAM" id="SSF117281">
    <property type="entry name" value="Kelch motif"/>
    <property type="match status" value="1"/>
</dbReference>
<dbReference type="AlphaFoldDB" id="A0A8K1CV89"/>
<sequence>MTPWTRRHGHAVTALDFSDDYVRKTGQKARMFVIGGDSSVQGKEDLRAYPGGGSLKNDVWATTGIHWEVQTNILKTTKWGDPLPQTIANITWLQTNNGKRPPRGVTYHDWIACAANAWAVMPVTGCDDPTQPPGAYLADNMFSPRRNFVAMAFQNELYVLGGRAREHFPIPEDQLRGGVASIGPRNVRWREFTVLKNDVWRSSDAGASWKLVTPGCLMPQADLIHKASTKQFQCVTDDDCEGDSSCKFDQATSTGLCVCNMWSPREYHAVTLHDDAFYLSGGYALIQLGNCGVEENMRKRPSGEEFACGGGYRAYLNDVWTSKDGQTWSLVTLHAAFTPRGEHAMVSFQGLLYIFGGRSGDPLDVANRALHNDVWVSSNAKVWTQLTEHAPWSPRAKHVVLILPGSTDITSGDDPDDELLLLYGEDEERALEDVWTWRGGQANWTLDYSDGTDAADYVAINSDVRFLRTMTDDHAQILNDNGINTLQDLTAGISFDLTITLRALMPICDYIALAKEIISTCTVSAGRYEGEEYAHLQIVNGKVTDLNVATTSPDPDTGTDWDGCAHIGTQVRDSKTKRLRWVDVKGIDQVPVLRDIFDDAQASICQWHPTPRTGHSSVVFQRKVFTLGGLTAPDYFENDVWYRDKRRPKAQFTLVPTTGTSQTVFRFESDKIGCTFEYHVLNIVEMLVVRNWTKTLGEVDFISWLDGGKYRFRVRALDPAGNVDMDFELHRNEHIWVYKPKLPWALIIGLSCVGFVLLLGFFLEWRKRRKRAAMERYAMKRMRRKLKGSKKGEANVDANWRETYDDAKDASGKKKKGKVVGVKKEDGKKSKKDKSKSKDKDKKNDKDKKAKKDKEKKSKKDKPSKDKASSKKKDTKKDSKAADKKEKKTPKGSSSKKKTK</sequence>
<dbReference type="PANTHER" id="PTHR23244">
    <property type="entry name" value="KELCH REPEAT DOMAIN"/>
    <property type="match status" value="1"/>
</dbReference>
<dbReference type="Gene3D" id="2.120.10.80">
    <property type="entry name" value="Kelch-type beta propeller"/>
    <property type="match status" value="1"/>
</dbReference>
<keyword evidence="2" id="KW-0472">Membrane</keyword>
<protein>
    <recommendedName>
        <fullName evidence="5">Kelch repeat protein</fullName>
    </recommendedName>
</protein>
<feature type="region of interest" description="Disordered" evidence="1">
    <location>
        <begin position="805"/>
        <end position="900"/>
    </location>
</feature>
<dbReference type="PANTHER" id="PTHR23244:SF484">
    <property type="entry name" value="KELCH REPEAT-CONTAINING PROTEIN"/>
    <property type="match status" value="1"/>
</dbReference>
<keyword evidence="2" id="KW-0812">Transmembrane</keyword>
<dbReference type="Proteomes" id="UP000794436">
    <property type="component" value="Unassembled WGS sequence"/>
</dbReference>
<name>A0A8K1CV89_PYTOL</name>
<keyword evidence="2" id="KW-1133">Transmembrane helix</keyword>
<evidence type="ECO:0000256" key="1">
    <source>
        <dbReference type="SAM" id="MobiDB-lite"/>
    </source>
</evidence>
<organism evidence="3 4">
    <name type="scientific">Pythium oligandrum</name>
    <name type="common">Mycoparasitic fungus</name>
    <dbReference type="NCBI Taxonomy" id="41045"/>
    <lineage>
        <taxon>Eukaryota</taxon>
        <taxon>Sar</taxon>
        <taxon>Stramenopiles</taxon>
        <taxon>Oomycota</taxon>
        <taxon>Peronosporomycetes</taxon>
        <taxon>Pythiales</taxon>
        <taxon>Pythiaceae</taxon>
        <taxon>Pythium</taxon>
    </lineage>
</organism>
<keyword evidence="4" id="KW-1185">Reference proteome</keyword>
<gene>
    <name evidence="3" type="ORF">Poli38472_001678</name>
</gene>
<feature type="compositionally biased region" description="Basic residues" evidence="1">
    <location>
        <begin position="887"/>
        <end position="900"/>
    </location>
</feature>
<feature type="transmembrane region" description="Helical" evidence="2">
    <location>
        <begin position="742"/>
        <end position="763"/>
    </location>
</feature>
<evidence type="ECO:0000256" key="2">
    <source>
        <dbReference type="SAM" id="Phobius"/>
    </source>
</evidence>
<dbReference type="InterPro" id="IPR015915">
    <property type="entry name" value="Kelch-typ_b-propeller"/>
</dbReference>
<comment type="caution">
    <text evidence="3">The sequence shown here is derived from an EMBL/GenBank/DDBJ whole genome shotgun (WGS) entry which is preliminary data.</text>
</comment>
<reference evidence="3" key="1">
    <citation type="submission" date="2019-03" db="EMBL/GenBank/DDBJ databases">
        <title>Long read genome sequence of the mycoparasitic Pythium oligandrum ATCC 38472 isolated from sugarbeet rhizosphere.</title>
        <authorList>
            <person name="Gaulin E."/>
        </authorList>
    </citation>
    <scope>NUCLEOTIDE SEQUENCE</scope>
    <source>
        <strain evidence="3">ATCC 38472_TT</strain>
    </source>
</reference>
<evidence type="ECO:0000313" key="4">
    <source>
        <dbReference type="Proteomes" id="UP000794436"/>
    </source>
</evidence>
<evidence type="ECO:0000313" key="3">
    <source>
        <dbReference type="EMBL" id="TMW69522.1"/>
    </source>
</evidence>
<dbReference type="EMBL" id="SPLM01000001">
    <property type="protein sequence ID" value="TMW69522.1"/>
    <property type="molecule type" value="Genomic_DNA"/>
</dbReference>
<evidence type="ECO:0008006" key="5">
    <source>
        <dbReference type="Google" id="ProtNLM"/>
    </source>
</evidence>
<dbReference type="OrthoDB" id="68380at2759"/>
<feature type="compositionally biased region" description="Basic and acidic residues" evidence="1">
    <location>
        <begin position="836"/>
        <end position="886"/>
    </location>
</feature>
<accession>A0A8K1CV89</accession>
<proteinExistence type="predicted"/>